<feature type="domain" description="Response regulatory" evidence="5">
    <location>
        <begin position="6"/>
        <end position="122"/>
    </location>
</feature>
<dbReference type="SUPFAM" id="SSF52172">
    <property type="entry name" value="CheY-like"/>
    <property type="match status" value="1"/>
</dbReference>
<dbReference type="EMBL" id="FWPT01000007">
    <property type="protein sequence ID" value="SMA49014.1"/>
    <property type="molecule type" value="Genomic_DNA"/>
</dbReference>
<keyword evidence="4" id="KW-0812">Transmembrane</keyword>
<feature type="transmembrane region" description="Helical" evidence="4">
    <location>
        <begin position="324"/>
        <end position="342"/>
    </location>
</feature>
<evidence type="ECO:0000256" key="2">
    <source>
        <dbReference type="PROSITE-ProRule" id="PRU00169"/>
    </source>
</evidence>
<dbReference type="PANTHER" id="PTHR44591">
    <property type="entry name" value="STRESS RESPONSE REGULATOR PROTEIN 1"/>
    <property type="match status" value="1"/>
</dbReference>
<keyword evidence="1 2" id="KW-0597">Phosphoprotein</keyword>
<feature type="coiled-coil region" evidence="3">
    <location>
        <begin position="180"/>
        <end position="207"/>
    </location>
</feature>
<keyword evidence="4" id="KW-1133">Transmembrane helix</keyword>
<accession>A0A1X7ALQ1</accession>
<dbReference type="InterPro" id="IPR011006">
    <property type="entry name" value="CheY-like_superfamily"/>
</dbReference>
<protein>
    <submittedName>
        <fullName evidence="6">Response regulator PleD</fullName>
    </submittedName>
</protein>
<dbReference type="GO" id="GO:0000160">
    <property type="term" value="P:phosphorelay signal transduction system"/>
    <property type="evidence" value="ECO:0007669"/>
    <property type="project" value="InterPro"/>
</dbReference>
<evidence type="ECO:0000256" key="4">
    <source>
        <dbReference type="SAM" id="Phobius"/>
    </source>
</evidence>
<gene>
    <name evidence="6" type="primary">pleD_2</name>
    <name evidence="6" type="ORF">EHSB41UT_02990</name>
</gene>
<dbReference type="PANTHER" id="PTHR44591:SF20">
    <property type="entry name" value="PROTEIN PILH"/>
    <property type="match status" value="1"/>
</dbReference>
<dbReference type="Gene3D" id="3.40.50.2300">
    <property type="match status" value="1"/>
</dbReference>
<keyword evidence="3" id="KW-0175">Coiled coil</keyword>
<dbReference type="Proteomes" id="UP000196573">
    <property type="component" value="Unassembled WGS sequence"/>
</dbReference>
<evidence type="ECO:0000313" key="7">
    <source>
        <dbReference type="Proteomes" id="UP000196573"/>
    </source>
</evidence>
<dbReference type="PROSITE" id="PS50110">
    <property type="entry name" value="RESPONSE_REGULATORY"/>
    <property type="match status" value="1"/>
</dbReference>
<evidence type="ECO:0000256" key="1">
    <source>
        <dbReference type="ARBA" id="ARBA00022553"/>
    </source>
</evidence>
<proteinExistence type="predicted"/>
<name>A0A1X7ALQ1_9GAMM</name>
<reference evidence="6 7" key="1">
    <citation type="submission" date="2017-03" db="EMBL/GenBank/DDBJ databases">
        <authorList>
            <person name="Afonso C.L."/>
            <person name="Miller P.J."/>
            <person name="Scott M.A."/>
            <person name="Spackman E."/>
            <person name="Goraichik I."/>
            <person name="Dimitrov K.M."/>
            <person name="Suarez D.L."/>
            <person name="Swayne D.E."/>
        </authorList>
    </citation>
    <scope>NUCLEOTIDE SEQUENCE [LARGE SCALE GENOMIC DNA]</scope>
    <source>
        <strain evidence="6">SB41UT1</strain>
    </source>
</reference>
<dbReference type="RefSeq" id="WP_087111298.1">
    <property type="nucleotide sequence ID" value="NZ_CBCSCN010000007.1"/>
</dbReference>
<organism evidence="6 7">
    <name type="scientific">Parendozoicomonas haliclonae</name>
    <dbReference type="NCBI Taxonomy" id="1960125"/>
    <lineage>
        <taxon>Bacteria</taxon>
        <taxon>Pseudomonadati</taxon>
        <taxon>Pseudomonadota</taxon>
        <taxon>Gammaproteobacteria</taxon>
        <taxon>Oceanospirillales</taxon>
        <taxon>Endozoicomonadaceae</taxon>
        <taxon>Parendozoicomonas</taxon>
    </lineage>
</organism>
<sequence>MTATIQALVVDDSKSARYSMKKMLQKQNIDICFAESAGDALNILESRTPDIIFMDHLMPGMDGFEATRAIKGNPKTADIPVIMCTSREGEAYRDEAMANGAADIISKPAPEERLVEILTTYSRSAPTFELVAGEDESKAKPTPVPTPEPVQAPAIDASIHTAVETYLNERQPEMLEQMSAQISSNNLTEIESALREHRQELDSSLNNRFERMQVQLESGHENTLVESAKSLHSQLHQSLTHDIGQLIEENIKHSVRAEFYEQAEEYGLASLSSDQLHHDIAEKVRHSIEEQMTQQIKSLLSQQEQQLQSHFTEQFQHKTRQTQLLSFASLACGLVAITLAVIF</sequence>
<evidence type="ECO:0000259" key="5">
    <source>
        <dbReference type="PROSITE" id="PS50110"/>
    </source>
</evidence>
<dbReference type="InterPro" id="IPR050595">
    <property type="entry name" value="Bact_response_regulator"/>
</dbReference>
<dbReference type="Pfam" id="PF00072">
    <property type="entry name" value="Response_reg"/>
    <property type="match status" value="1"/>
</dbReference>
<evidence type="ECO:0000256" key="3">
    <source>
        <dbReference type="SAM" id="Coils"/>
    </source>
</evidence>
<dbReference type="AlphaFoldDB" id="A0A1X7ALQ1"/>
<evidence type="ECO:0000313" key="6">
    <source>
        <dbReference type="EMBL" id="SMA49014.1"/>
    </source>
</evidence>
<dbReference type="SMART" id="SM00448">
    <property type="entry name" value="REC"/>
    <property type="match status" value="1"/>
</dbReference>
<feature type="modified residue" description="4-aspartylphosphate" evidence="2">
    <location>
        <position position="55"/>
    </location>
</feature>
<keyword evidence="7" id="KW-1185">Reference proteome</keyword>
<dbReference type="InterPro" id="IPR001789">
    <property type="entry name" value="Sig_transdc_resp-reg_receiver"/>
</dbReference>
<keyword evidence="4" id="KW-0472">Membrane</keyword>
<dbReference type="OrthoDB" id="236568at2"/>